<gene>
    <name evidence="1" type="ORF">GH723_12955</name>
</gene>
<name>A0A5Q2RLX4_9ACTN</name>
<evidence type="ECO:0000313" key="1">
    <source>
        <dbReference type="EMBL" id="QGG95932.1"/>
    </source>
</evidence>
<dbReference type="KEGG" id="atq:GH723_12955"/>
<dbReference type="SUPFAM" id="SSF100950">
    <property type="entry name" value="NagB/RpiA/CoA transferase-like"/>
    <property type="match status" value="1"/>
</dbReference>
<dbReference type="Proteomes" id="UP000334019">
    <property type="component" value="Chromosome"/>
</dbReference>
<organism evidence="1 2">
    <name type="scientific">Actinomarinicola tropica</name>
    <dbReference type="NCBI Taxonomy" id="2789776"/>
    <lineage>
        <taxon>Bacteria</taxon>
        <taxon>Bacillati</taxon>
        <taxon>Actinomycetota</taxon>
        <taxon>Acidimicrobiia</taxon>
        <taxon>Acidimicrobiales</taxon>
        <taxon>Iamiaceae</taxon>
        <taxon>Actinomarinicola</taxon>
    </lineage>
</organism>
<dbReference type="EMBL" id="CP045851">
    <property type="protein sequence ID" value="QGG95932.1"/>
    <property type="molecule type" value="Genomic_DNA"/>
</dbReference>
<dbReference type="RefSeq" id="WP_153760038.1">
    <property type="nucleotide sequence ID" value="NZ_CP045851.1"/>
</dbReference>
<evidence type="ECO:0000313" key="2">
    <source>
        <dbReference type="Proteomes" id="UP000334019"/>
    </source>
</evidence>
<accession>A0A5Q2RLX4</accession>
<reference evidence="1 2" key="1">
    <citation type="submission" date="2019-11" db="EMBL/GenBank/DDBJ databases">
        <authorList>
            <person name="He Y."/>
        </authorList>
    </citation>
    <scope>NUCLEOTIDE SEQUENCE [LARGE SCALE GENOMIC DNA]</scope>
    <source>
        <strain evidence="1 2">SCSIO 58843</strain>
    </source>
</reference>
<dbReference type="InterPro" id="IPR037171">
    <property type="entry name" value="NagB/RpiA_transferase-like"/>
</dbReference>
<proteinExistence type="predicted"/>
<keyword evidence="2" id="KW-1185">Reference proteome</keyword>
<dbReference type="AlphaFoldDB" id="A0A5Q2RLX4"/>
<protein>
    <submittedName>
        <fullName evidence="1">Uncharacterized protein</fullName>
    </submittedName>
</protein>
<sequence length="266" mass="28230">MHPIERLRYVARASGAGHDVLVRETASALATFIDDPAGMVTACRRVVARQPTSGPIWWLTSRVLTAPDPMREAWDAVEEFENDTTVRELAHAIEPDLTVTVLGWPELVASALVRRGDLAALVVDVLGEGSGLVRRLTFADDDAEAVDVPVAGLGAAVAESDLVLLEASAIGPEAFLSIAGSRAAAATARSCGVPVWLVGGAGRLMPARVWEGLVARLDVDEPWDADDEVVPLDLVDRIVGAHGPEPVADALRRTDCPVAPELFKEL</sequence>